<dbReference type="PANTHER" id="PTHR43044">
    <property type="match status" value="1"/>
</dbReference>
<dbReference type="Proteomes" id="UP001500840">
    <property type="component" value="Unassembled WGS sequence"/>
</dbReference>
<sequence length="373" mass="40908">MSTFTRLIAVAMIAFPGCGLAWWLAAKQFLLAYLAAVLLPWSVSVGSIGLLLIYSLTGGRWGQAAWPWLAMNARLMPLVAVLFIPVLLGSSQVYPWANSDLLQQFDHTENRQWFYQVPFFVGRSMFYFVVWSILAWISTVGLGRGYESRATGHVTSSPTSQPLAGLGAIALLLTITWAGIDWVMSFDPFFGSTLFGALLGMGAILAAMSAAVAAVCFWSPLSDCSADDKTISDLAGLLLAFLMLWAYFSFAHFLIMWMGDLPIESRFYAVRTVGVWSLISPMLAVGGFVVPFLCLLSYRFKRSPKMIGTLALGLLLMRTIELWWMVLPADGQTTATSLPWAILPTTIAVVTTYVAGLSWLAERRENGVISHVA</sequence>
<feature type="transmembrane region" description="Helical" evidence="1">
    <location>
        <begin position="163"/>
        <end position="183"/>
    </location>
</feature>
<evidence type="ECO:0000313" key="2">
    <source>
        <dbReference type="EMBL" id="GAA4468032.1"/>
    </source>
</evidence>
<accession>A0ABP8NLZ5</accession>
<evidence type="ECO:0000313" key="3">
    <source>
        <dbReference type="Proteomes" id="UP001500840"/>
    </source>
</evidence>
<feature type="transmembrane region" description="Helical" evidence="1">
    <location>
        <begin position="75"/>
        <end position="97"/>
    </location>
</feature>
<feature type="transmembrane region" description="Helical" evidence="1">
    <location>
        <begin position="31"/>
        <end position="54"/>
    </location>
</feature>
<dbReference type="PANTHER" id="PTHR43044:SF1">
    <property type="entry name" value="QUINOL:CYTOCHROME C OXIDOREDUCTASE QUINONE-BINDING SUBUNIT 2"/>
    <property type="match status" value="1"/>
</dbReference>
<feature type="transmembrane region" description="Helical" evidence="1">
    <location>
        <begin position="275"/>
        <end position="295"/>
    </location>
</feature>
<feature type="transmembrane region" description="Helical" evidence="1">
    <location>
        <begin position="338"/>
        <end position="361"/>
    </location>
</feature>
<keyword evidence="3" id="KW-1185">Reference proteome</keyword>
<reference evidence="3" key="1">
    <citation type="journal article" date="2019" name="Int. J. Syst. Evol. Microbiol.">
        <title>The Global Catalogue of Microorganisms (GCM) 10K type strain sequencing project: providing services to taxonomists for standard genome sequencing and annotation.</title>
        <authorList>
            <consortium name="The Broad Institute Genomics Platform"/>
            <consortium name="The Broad Institute Genome Sequencing Center for Infectious Disease"/>
            <person name="Wu L."/>
            <person name="Ma J."/>
        </authorList>
    </citation>
    <scope>NUCLEOTIDE SEQUENCE [LARGE SCALE GENOMIC DNA]</scope>
    <source>
        <strain evidence="3">JCM 17759</strain>
    </source>
</reference>
<feature type="transmembrane region" description="Helical" evidence="1">
    <location>
        <begin position="195"/>
        <end position="219"/>
    </location>
</feature>
<keyword evidence="1" id="KW-0812">Transmembrane</keyword>
<protein>
    <recommendedName>
        <fullName evidence="4">Quinol:cytochrome c oxidoreductase quinone-binding subunit 2</fullName>
    </recommendedName>
</protein>
<evidence type="ECO:0008006" key="4">
    <source>
        <dbReference type="Google" id="ProtNLM"/>
    </source>
</evidence>
<feature type="transmembrane region" description="Helical" evidence="1">
    <location>
        <begin position="231"/>
        <end position="255"/>
    </location>
</feature>
<comment type="caution">
    <text evidence="2">The sequence shown here is derived from an EMBL/GenBank/DDBJ whole genome shotgun (WGS) entry which is preliminary data.</text>
</comment>
<proteinExistence type="predicted"/>
<keyword evidence="1" id="KW-1133">Transmembrane helix</keyword>
<keyword evidence="1" id="KW-0472">Membrane</keyword>
<feature type="transmembrane region" description="Helical" evidence="1">
    <location>
        <begin position="117"/>
        <end position="142"/>
    </location>
</feature>
<dbReference type="RefSeq" id="WP_345327246.1">
    <property type="nucleotide sequence ID" value="NZ_BAABGA010000091.1"/>
</dbReference>
<organism evidence="2 3">
    <name type="scientific">Novipirellula rosea</name>
    <dbReference type="NCBI Taxonomy" id="1031540"/>
    <lineage>
        <taxon>Bacteria</taxon>
        <taxon>Pseudomonadati</taxon>
        <taxon>Planctomycetota</taxon>
        <taxon>Planctomycetia</taxon>
        <taxon>Pirellulales</taxon>
        <taxon>Pirellulaceae</taxon>
        <taxon>Novipirellula</taxon>
    </lineage>
</organism>
<gene>
    <name evidence="2" type="ORF">GCM10023156_58690</name>
</gene>
<dbReference type="EMBL" id="BAABGA010000091">
    <property type="protein sequence ID" value="GAA4468032.1"/>
    <property type="molecule type" value="Genomic_DNA"/>
</dbReference>
<name>A0ABP8NLZ5_9BACT</name>
<feature type="transmembrane region" description="Helical" evidence="1">
    <location>
        <begin position="307"/>
        <end position="326"/>
    </location>
</feature>
<evidence type="ECO:0000256" key="1">
    <source>
        <dbReference type="SAM" id="Phobius"/>
    </source>
</evidence>
<feature type="transmembrane region" description="Helical" evidence="1">
    <location>
        <begin position="7"/>
        <end position="25"/>
    </location>
</feature>